<keyword evidence="1" id="KW-0547">Nucleotide-binding</keyword>
<proteinExistence type="predicted"/>
<evidence type="ECO:0000259" key="2">
    <source>
        <dbReference type="PROSITE" id="PS50011"/>
    </source>
</evidence>
<keyword evidence="1" id="KW-0067">ATP-binding</keyword>
<dbReference type="InterPro" id="IPR011009">
    <property type="entry name" value="Kinase-like_dom_sf"/>
</dbReference>
<dbReference type="PROSITE" id="PS00107">
    <property type="entry name" value="PROTEIN_KINASE_ATP"/>
    <property type="match status" value="1"/>
</dbReference>
<dbReference type="PROSITE" id="PS50011">
    <property type="entry name" value="PROTEIN_KINASE_DOM"/>
    <property type="match status" value="1"/>
</dbReference>
<evidence type="ECO:0000256" key="1">
    <source>
        <dbReference type="PROSITE-ProRule" id="PRU10141"/>
    </source>
</evidence>
<dbReference type="EMBL" id="CAJVQB010011541">
    <property type="protein sequence ID" value="CAG8748510.1"/>
    <property type="molecule type" value="Genomic_DNA"/>
</dbReference>
<evidence type="ECO:0000313" key="4">
    <source>
        <dbReference type="Proteomes" id="UP000789901"/>
    </source>
</evidence>
<evidence type="ECO:0000313" key="3">
    <source>
        <dbReference type="EMBL" id="CAG8748510.1"/>
    </source>
</evidence>
<dbReference type="InterPro" id="IPR000719">
    <property type="entry name" value="Prot_kinase_dom"/>
</dbReference>
<reference evidence="3 4" key="1">
    <citation type="submission" date="2021-06" db="EMBL/GenBank/DDBJ databases">
        <authorList>
            <person name="Kallberg Y."/>
            <person name="Tangrot J."/>
            <person name="Rosling A."/>
        </authorList>
    </citation>
    <scope>NUCLEOTIDE SEQUENCE [LARGE SCALE GENOMIC DNA]</scope>
    <source>
        <strain evidence="3 4">120-4 pot B 10/14</strain>
    </source>
</reference>
<feature type="domain" description="Protein kinase" evidence="2">
    <location>
        <begin position="256"/>
        <end position="307"/>
    </location>
</feature>
<organism evidence="3 4">
    <name type="scientific">Gigaspora margarita</name>
    <dbReference type="NCBI Taxonomy" id="4874"/>
    <lineage>
        <taxon>Eukaryota</taxon>
        <taxon>Fungi</taxon>
        <taxon>Fungi incertae sedis</taxon>
        <taxon>Mucoromycota</taxon>
        <taxon>Glomeromycotina</taxon>
        <taxon>Glomeromycetes</taxon>
        <taxon>Diversisporales</taxon>
        <taxon>Gigasporaceae</taxon>
        <taxon>Gigaspora</taxon>
    </lineage>
</organism>
<comment type="caution">
    <text evidence="3">The sequence shown here is derived from an EMBL/GenBank/DDBJ whole genome shotgun (WGS) entry which is preliminary data.</text>
</comment>
<name>A0ABN7VB86_GIGMA</name>
<dbReference type="Proteomes" id="UP000789901">
    <property type="component" value="Unassembled WGS sequence"/>
</dbReference>
<sequence>MLNTEMLKSDDQKSLLLESTSSEPKQDPNHIVISPKFPPTVDMIELISKKSPDGRIPAGAPNRKISVKTARENGYYLLMTIVSSMADETVKAEYRQIAKETLRVHDEMNPKSDTFSHNINSTPDLSFNMYSNTTFTNNSFLYVMYLTNADFNANNPFNYQTSSNLVFINTPTSNVFTSVPSTSFQEISCQKFDIVSELSDLNTIFTQEPTLLNDVNLSSSHNEDTNQIVIQKNELTEFIEQKLKELDVKMFNYLRFRELKYVGSGGYANVYSAKYYGQQYALKSLKNTLRLENKEAMSFIHEVIIFN</sequence>
<feature type="binding site" evidence="1">
    <location>
        <position position="283"/>
    </location>
    <ligand>
        <name>ATP</name>
        <dbReference type="ChEBI" id="CHEBI:30616"/>
    </ligand>
</feature>
<dbReference type="InterPro" id="IPR017441">
    <property type="entry name" value="Protein_kinase_ATP_BS"/>
</dbReference>
<dbReference type="SUPFAM" id="SSF56112">
    <property type="entry name" value="Protein kinase-like (PK-like)"/>
    <property type="match status" value="1"/>
</dbReference>
<keyword evidence="4" id="KW-1185">Reference proteome</keyword>
<gene>
    <name evidence="3" type="ORF">GMARGA_LOCUS16129</name>
</gene>
<protein>
    <submittedName>
        <fullName evidence="3">14912_t:CDS:1</fullName>
    </submittedName>
</protein>
<accession>A0ABN7VB86</accession>
<dbReference type="Gene3D" id="3.30.200.20">
    <property type="entry name" value="Phosphorylase Kinase, domain 1"/>
    <property type="match status" value="1"/>
</dbReference>